<dbReference type="PROSITE" id="PS51695">
    <property type="entry name" value="SEDOLISIN"/>
    <property type="match status" value="1"/>
</dbReference>
<dbReference type="InterPro" id="IPR050819">
    <property type="entry name" value="Tripeptidyl-peptidase_I"/>
</dbReference>
<dbReference type="GO" id="GO:0006508">
    <property type="term" value="P:proteolysis"/>
    <property type="evidence" value="ECO:0007669"/>
    <property type="project" value="UniProtKB-KW"/>
</dbReference>
<keyword evidence="9" id="KW-0732">Signal</keyword>
<evidence type="ECO:0000256" key="5">
    <source>
        <dbReference type="ARBA" id="ARBA00022825"/>
    </source>
</evidence>
<feature type="chain" id="PRO_5012477779" evidence="9">
    <location>
        <begin position="26"/>
        <end position="676"/>
    </location>
</feature>
<sequence length="676" mass="70810">MGKKKYAGALLATLATSMIGLQGMSAPPQQTVTLQQGIGPAVVPHATVFGNTPANTPVTVSIILKTQNTAALQQFIQNSTTPGNPQFHQFMSTAQFAQQFGQPQSVIQAIVNYFQSFGITAYVYPNNLDITLNGTAGEFDQAFSVNLENMGLQGQNFHGVPGPPKVPANVGSPILAVLGLTNYSPFVSNAVRVPQSVLSKLPNRGSSSNTPPTGVVTPQQMEKLYNITPLQSQGDEGQGETIGIVTLASVYPDDPYKFWQGYGISVKPNRINYINVDGGSGAPSEAAGSSETALDIEQSGAIAPQANIDVYEAPNTDYGFVDAFFNAISSNQVDSLSASWGESETIINYLIQQGEESPGYAQSFNEVFMEAAAQGISTFIAAGDQGAYDAINDTGYGTTTNLAVDDPADSPYVTAAGGTTLPWSDIPNNFGSSLGIPDSVVTTQRAWGWDYLWPYYSIFGASSEASFAPNFIAGGGGGYSVIFSQPWYQNGVPGVSQYHAVPYLTPIDKDTSWSFNPNPSVISGRSNGGRAMPDIAMNADPFTGYNIYSTTFGAGQEWGSGWGGTSFVAPQLNGIASLIDAKVGGRVGFWNPQVYQFAQQPNSPFTPMNATGTSNDNLYYTGTAGTVWNPATGLGYPNVADLAQSFASESEGPAATGPAAPTPPPGPGAPNGPAGP</sequence>
<evidence type="ECO:0000313" key="12">
    <source>
        <dbReference type="Proteomes" id="UP000184016"/>
    </source>
</evidence>
<dbReference type="SUPFAM" id="SSF52743">
    <property type="entry name" value="Subtilisin-like"/>
    <property type="match status" value="1"/>
</dbReference>
<evidence type="ECO:0000256" key="8">
    <source>
        <dbReference type="SAM" id="MobiDB-lite"/>
    </source>
</evidence>
<name>A0A1M6R838_9BACL</name>
<keyword evidence="7" id="KW-0865">Zymogen</keyword>
<feature type="domain" description="Peptidase S53" evidence="10">
    <location>
        <begin position="215"/>
        <end position="649"/>
    </location>
</feature>
<keyword evidence="2" id="KW-0645">Protease</keyword>
<dbReference type="SMART" id="SM00944">
    <property type="entry name" value="Pro-kuma_activ"/>
    <property type="match status" value="1"/>
</dbReference>
<evidence type="ECO:0000256" key="2">
    <source>
        <dbReference type="ARBA" id="ARBA00022670"/>
    </source>
</evidence>
<dbReference type="CDD" id="cd11377">
    <property type="entry name" value="Pro-peptidase_S53"/>
    <property type="match status" value="1"/>
</dbReference>
<evidence type="ECO:0000256" key="4">
    <source>
        <dbReference type="ARBA" id="ARBA00022801"/>
    </source>
</evidence>
<reference evidence="12" key="1">
    <citation type="submission" date="2016-11" db="EMBL/GenBank/DDBJ databases">
        <authorList>
            <person name="Varghese N."/>
            <person name="Submissions S."/>
        </authorList>
    </citation>
    <scope>NUCLEOTIDE SEQUENCE [LARGE SCALE GENOMIC DNA]</scope>
    <source>
        <strain evidence="12">USBA-503</strain>
    </source>
</reference>
<dbReference type="PANTHER" id="PTHR14218:SF15">
    <property type="entry name" value="TRIPEPTIDYL-PEPTIDASE 1"/>
    <property type="match status" value="1"/>
</dbReference>
<dbReference type="CDD" id="cd04056">
    <property type="entry name" value="Peptidases_S53"/>
    <property type="match status" value="1"/>
</dbReference>
<evidence type="ECO:0000256" key="6">
    <source>
        <dbReference type="ARBA" id="ARBA00022837"/>
    </source>
</evidence>
<organism evidence="11 12">
    <name type="scientific">Alicyclobacillus tolerans</name>
    <dbReference type="NCBI Taxonomy" id="90970"/>
    <lineage>
        <taxon>Bacteria</taxon>
        <taxon>Bacillati</taxon>
        <taxon>Bacillota</taxon>
        <taxon>Bacilli</taxon>
        <taxon>Bacillales</taxon>
        <taxon>Alicyclobacillaceae</taxon>
        <taxon>Alicyclobacillus</taxon>
    </lineage>
</organism>
<dbReference type="GO" id="GO:0004252">
    <property type="term" value="F:serine-type endopeptidase activity"/>
    <property type="evidence" value="ECO:0007669"/>
    <property type="project" value="InterPro"/>
</dbReference>
<dbReference type="GO" id="GO:0008240">
    <property type="term" value="F:tripeptidyl-peptidase activity"/>
    <property type="evidence" value="ECO:0007669"/>
    <property type="project" value="TreeGrafter"/>
</dbReference>
<evidence type="ECO:0000256" key="1">
    <source>
        <dbReference type="ARBA" id="ARBA00001913"/>
    </source>
</evidence>
<dbReference type="RefSeq" id="WP_072874028.1">
    <property type="nucleotide sequence ID" value="NZ_FRAF01000011.1"/>
</dbReference>
<evidence type="ECO:0000256" key="3">
    <source>
        <dbReference type="ARBA" id="ARBA00022723"/>
    </source>
</evidence>
<keyword evidence="4" id="KW-0378">Hydrolase</keyword>
<dbReference type="OrthoDB" id="9002785at2"/>
<comment type="cofactor">
    <cofactor evidence="1">
        <name>Ca(2+)</name>
        <dbReference type="ChEBI" id="CHEBI:29108"/>
    </cofactor>
</comment>
<dbReference type="PANTHER" id="PTHR14218">
    <property type="entry name" value="PROTEASE S8 TRIPEPTIDYL PEPTIDASE I CLN2"/>
    <property type="match status" value="1"/>
</dbReference>
<dbReference type="STRING" id="1830138.SAMN05443507_11181"/>
<dbReference type="EMBL" id="FRAF01000011">
    <property type="protein sequence ID" value="SHK28498.1"/>
    <property type="molecule type" value="Genomic_DNA"/>
</dbReference>
<dbReference type="GO" id="GO:0046872">
    <property type="term" value="F:metal ion binding"/>
    <property type="evidence" value="ECO:0007669"/>
    <property type="project" value="UniProtKB-KW"/>
</dbReference>
<dbReference type="Gene3D" id="3.40.50.200">
    <property type="entry name" value="Peptidase S8/S53 domain"/>
    <property type="match status" value="1"/>
</dbReference>
<gene>
    <name evidence="11" type="ORF">SAMN05443507_11181</name>
</gene>
<dbReference type="AlphaFoldDB" id="A0A1M6R838"/>
<dbReference type="InterPro" id="IPR030400">
    <property type="entry name" value="Sedolisin_dom"/>
</dbReference>
<dbReference type="SUPFAM" id="SSF54897">
    <property type="entry name" value="Protease propeptides/inhibitors"/>
    <property type="match status" value="1"/>
</dbReference>
<feature type="compositionally biased region" description="Pro residues" evidence="8">
    <location>
        <begin position="660"/>
        <end position="676"/>
    </location>
</feature>
<proteinExistence type="predicted"/>
<evidence type="ECO:0000313" key="11">
    <source>
        <dbReference type="EMBL" id="SHK28498.1"/>
    </source>
</evidence>
<keyword evidence="5" id="KW-0720">Serine protease</keyword>
<feature type="region of interest" description="Disordered" evidence="8">
    <location>
        <begin position="644"/>
        <end position="676"/>
    </location>
</feature>
<evidence type="ECO:0000259" key="10">
    <source>
        <dbReference type="PROSITE" id="PS51695"/>
    </source>
</evidence>
<evidence type="ECO:0000256" key="7">
    <source>
        <dbReference type="ARBA" id="ARBA00023145"/>
    </source>
</evidence>
<keyword evidence="12" id="KW-1185">Reference proteome</keyword>
<keyword evidence="6" id="KW-0106">Calcium</keyword>
<dbReference type="InterPro" id="IPR015366">
    <property type="entry name" value="S53_propep"/>
</dbReference>
<feature type="signal peptide" evidence="9">
    <location>
        <begin position="1"/>
        <end position="25"/>
    </location>
</feature>
<dbReference type="Pfam" id="PF09286">
    <property type="entry name" value="Pro-kuma_activ"/>
    <property type="match status" value="1"/>
</dbReference>
<protein>
    <submittedName>
        <fullName evidence="11">Pro-kumamolisin, activation domain</fullName>
    </submittedName>
</protein>
<evidence type="ECO:0000256" key="9">
    <source>
        <dbReference type="SAM" id="SignalP"/>
    </source>
</evidence>
<dbReference type="InterPro" id="IPR036852">
    <property type="entry name" value="Peptidase_S8/S53_dom_sf"/>
</dbReference>
<keyword evidence="3" id="KW-0479">Metal-binding</keyword>
<accession>A0A1M6R838</accession>
<dbReference type="Proteomes" id="UP000184016">
    <property type="component" value="Unassembled WGS sequence"/>
</dbReference>